<organism evidence="2 3">
    <name type="scientific">Streptococcus criceti HS-6</name>
    <dbReference type="NCBI Taxonomy" id="873449"/>
    <lineage>
        <taxon>Bacteria</taxon>
        <taxon>Bacillati</taxon>
        <taxon>Bacillota</taxon>
        <taxon>Bacilli</taxon>
        <taxon>Lactobacillales</taxon>
        <taxon>Streptococcaceae</taxon>
        <taxon>Streptococcus</taxon>
    </lineage>
</organism>
<comment type="caution">
    <text evidence="2">The sequence shown here is derived from an EMBL/GenBank/DDBJ whole genome shotgun (WGS) entry which is preliminary data.</text>
</comment>
<feature type="transmembrane region" description="Helical" evidence="1">
    <location>
        <begin position="92"/>
        <end position="110"/>
    </location>
</feature>
<reference evidence="2" key="1">
    <citation type="submission" date="2011-07" db="EMBL/GenBank/DDBJ databases">
        <authorList>
            <person name="Stanhope M.J."/>
            <person name="Durkin A.S."/>
            <person name="Hostetler J."/>
            <person name="Kim M."/>
            <person name="Radune D."/>
            <person name="Singh I."/>
            <person name="Town C.D."/>
        </authorList>
    </citation>
    <scope>NUCLEOTIDE SEQUENCE [LARGE SCALE GENOMIC DNA]</scope>
    <source>
        <strain evidence="2">HS-6</strain>
    </source>
</reference>
<accession>G5JS86</accession>
<name>G5JS86_STRCG</name>
<dbReference type="EMBL" id="AEUV02000002">
    <property type="protein sequence ID" value="EHI75318.1"/>
    <property type="molecule type" value="Genomic_DNA"/>
</dbReference>
<feature type="transmembrane region" description="Helical" evidence="1">
    <location>
        <begin position="68"/>
        <end position="86"/>
    </location>
</feature>
<keyword evidence="1" id="KW-1133">Transmembrane helix</keyword>
<dbReference type="Pfam" id="PF05857">
    <property type="entry name" value="TraX"/>
    <property type="match status" value="1"/>
</dbReference>
<feature type="transmembrane region" description="Helical" evidence="1">
    <location>
        <begin position="12"/>
        <end position="32"/>
    </location>
</feature>
<dbReference type="RefSeq" id="WP_004229632.1">
    <property type="nucleotide sequence ID" value="NZ_AEUV02000002.1"/>
</dbReference>
<feature type="transmembrane region" description="Helical" evidence="1">
    <location>
        <begin position="204"/>
        <end position="228"/>
    </location>
</feature>
<feature type="transmembrane region" description="Helical" evidence="1">
    <location>
        <begin position="176"/>
        <end position="192"/>
    </location>
</feature>
<sequence length="260" mass="30391">MKTLKGWNTNQLKYIALTFMVMDSAFFAFPGLPSWLHLMTRFVAPVFAYLTLEGFFHTRNRQKHLLRLWTAAILMQLGDFLSLLLLGSKHQIVDNIFLTLALGYSMIYFWQKAKDSTNQRSLNFILGTVIFIMGLFLSLIGLPLGQHLSLTLEGGIPILFLMLIFWRFYGNPKRQLLVFGLWSVLLFIIMGPDLNISHYPSLGVWFEMFCYNSDAMSFLFLPFLFFYNGQKGSTKPIHRWFFYIFYPAHLWILNILAFFL</sequence>
<proteinExistence type="predicted"/>
<dbReference type="STRING" id="873449.STRCR_0864"/>
<keyword evidence="1" id="KW-0472">Membrane</keyword>
<dbReference type="Proteomes" id="UP000004322">
    <property type="component" value="Unassembled WGS sequence"/>
</dbReference>
<evidence type="ECO:0000256" key="1">
    <source>
        <dbReference type="SAM" id="Phobius"/>
    </source>
</evidence>
<dbReference type="eggNOG" id="ENOG502ZEW4">
    <property type="taxonomic scope" value="Bacteria"/>
</dbReference>
<keyword evidence="1" id="KW-0812">Transmembrane</keyword>
<evidence type="ECO:0000313" key="3">
    <source>
        <dbReference type="Proteomes" id="UP000004322"/>
    </source>
</evidence>
<protein>
    <submittedName>
        <fullName evidence="2">Membrane protein</fullName>
    </submittedName>
</protein>
<dbReference type="AlphaFoldDB" id="G5JS86"/>
<gene>
    <name evidence="2" type="ORF">STRCR_0864</name>
</gene>
<dbReference type="OrthoDB" id="9781069at2"/>
<feature type="transmembrane region" description="Helical" evidence="1">
    <location>
        <begin position="122"/>
        <end position="142"/>
    </location>
</feature>
<feature type="transmembrane region" description="Helical" evidence="1">
    <location>
        <begin position="148"/>
        <end position="169"/>
    </location>
</feature>
<feature type="transmembrane region" description="Helical" evidence="1">
    <location>
        <begin position="240"/>
        <end position="259"/>
    </location>
</feature>
<keyword evidence="3" id="KW-1185">Reference proteome</keyword>
<evidence type="ECO:0000313" key="2">
    <source>
        <dbReference type="EMBL" id="EHI75318.1"/>
    </source>
</evidence>
<dbReference type="InterPro" id="IPR008875">
    <property type="entry name" value="TraX"/>
</dbReference>